<feature type="domain" description="Nudix hydrolase" evidence="1">
    <location>
        <begin position="48"/>
        <end position="189"/>
    </location>
</feature>
<dbReference type="InterPro" id="IPR045121">
    <property type="entry name" value="CoAse"/>
</dbReference>
<dbReference type="SUPFAM" id="SSF55811">
    <property type="entry name" value="Nudix"/>
    <property type="match status" value="1"/>
</dbReference>
<dbReference type="CDD" id="cd03426">
    <property type="entry name" value="NUDIX_CoAse_Nudt7"/>
    <property type="match status" value="1"/>
</dbReference>
<protein>
    <recommendedName>
        <fullName evidence="1">Nudix hydrolase domain-containing protein</fullName>
    </recommendedName>
</protein>
<dbReference type="Pfam" id="PF00293">
    <property type="entry name" value="NUDIX"/>
    <property type="match status" value="1"/>
</dbReference>
<evidence type="ECO:0000313" key="3">
    <source>
        <dbReference type="Proteomes" id="UP001318860"/>
    </source>
</evidence>
<reference evidence="2 3" key="1">
    <citation type="journal article" date="2021" name="Comput. Struct. Biotechnol. J.">
        <title>De novo genome assembly of the potent medicinal plant Rehmannia glutinosa using nanopore technology.</title>
        <authorList>
            <person name="Ma L."/>
            <person name="Dong C."/>
            <person name="Song C."/>
            <person name="Wang X."/>
            <person name="Zheng X."/>
            <person name="Niu Y."/>
            <person name="Chen S."/>
            <person name="Feng W."/>
        </authorList>
    </citation>
    <scope>NUCLEOTIDE SEQUENCE [LARGE SCALE GENOMIC DNA]</scope>
    <source>
        <strain evidence="2">DH-2019</strain>
    </source>
</reference>
<sequence length="237" mass="27251">MCSNSSGRSETLVKLAQRLRLYKPPYSFHVSDGTKDSEIRFSPGEVGPNRAAVLICLFEDENGDLRVILTRRSSTMSSYSGEIVFPGGIWEEGDENDADTALREAKEEIGLDPSIVEVVTSLEPFYFYTTRLLTVSPVIGIIWDKKAFNPILNAAEVESVFDAPLQMFLKDEDRREEMREWMSYRYMLHYFDYKADNKSYVIWALTAAILIRAASVVYERSPDFDESRPRFWGRSRH</sequence>
<dbReference type="Proteomes" id="UP001318860">
    <property type="component" value="Unassembled WGS sequence"/>
</dbReference>
<dbReference type="EMBL" id="JABTTQ020000009">
    <property type="protein sequence ID" value="KAK6149983.1"/>
    <property type="molecule type" value="Genomic_DNA"/>
</dbReference>
<dbReference type="PANTHER" id="PTHR12992">
    <property type="entry name" value="NUDIX HYDROLASE"/>
    <property type="match status" value="1"/>
</dbReference>
<comment type="caution">
    <text evidence="2">The sequence shown here is derived from an EMBL/GenBank/DDBJ whole genome shotgun (WGS) entry which is preliminary data.</text>
</comment>
<proteinExistence type="predicted"/>
<evidence type="ECO:0000259" key="1">
    <source>
        <dbReference type="PROSITE" id="PS51462"/>
    </source>
</evidence>
<evidence type="ECO:0000313" key="2">
    <source>
        <dbReference type="EMBL" id="KAK6149983.1"/>
    </source>
</evidence>
<accession>A0ABR0WR38</accession>
<dbReference type="InterPro" id="IPR015797">
    <property type="entry name" value="NUDIX_hydrolase-like_dom_sf"/>
</dbReference>
<dbReference type="PROSITE" id="PS51462">
    <property type="entry name" value="NUDIX"/>
    <property type="match status" value="1"/>
</dbReference>
<keyword evidence="3" id="KW-1185">Reference proteome</keyword>
<dbReference type="PANTHER" id="PTHR12992:SF41">
    <property type="entry name" value="NUDIX HYDROLASE 11"/>
    <property type="match status" value="1"/>
</dbReference>
<gene>
    <name evidence="2" type="ORF">DH2020_017508</name>
</gene>
<dbReference type="Gene3D" id="3.90.79.10">
    <property type="entry name" value="Nucleoside Triphosphate Pyrophosphohydrolase"/>
    <property type="match status" value="1"/>
</dbReference>
<organism evidence="2 3">
    <name type="scientific">Rehmannia glutinosa</name>
    <name type="common">Chinese foxglove</name>
    <dbReference type="NCBI Taxonomy" id="99300"/>
    <lineage>
        <taxon>Eukaryota</taxon>
        <taxon>Viridiplantae</taxon>
        <taxon>Streptophyta</taxon>
        <taxon>Embryophyta</taxon>
        <taxon>Tracheophyta</taxon>
        <taxon>Spermatophyta</taxon>
        <taxon>Magnoliopsida</taxon>
        <taxon>eudicotyledons</taxon>
        <taxon>Gunneridae</taxon>
        <taxon>Pentapetalae</taxon>
        <taxon>asterids</taxon>
        <taxon>lamiids</taxon>
        <taxon>Lamiales</taxon>
        <taxon>Orobanchaceae</taxon>
        <taxon>Rehmannieae</taxon>
        <taxon>Rehmannia</taxon>
    </lineage>
</organism>
<name>A0ABR0WR38_REHGL</name>
<dbReference type="InterPro" id="IPR000086">
    <property type="entry name" value="NUDIX_hydrolase_dom"/>
</dbReference>